<evidence type="ECO:0000256" key="3">
    <source>
        <dbReference type="PIRSR" id="PIRSR602401-1"/>
    </source>
</evidence>
<dbReference type="OrthoDB" id="1470350at2759"/>
<dbReference type="GO" id="GO:0005506">
    <property type="term" value="F:iron ion binding"/>
    <property type="evidence" value="ECO:0007669"/>
    <property type="project" value="InterPro"/>
</dbReference>
<dbReference type="GO" id="GO:0016705">
    <property type="term" value="F:oxidoreductase activity, acting on paired donors, with incorporation or reduction of molecular oxygen"/>
    <property type="evidence" value="ECO:0007669"/>
    <property type="project" value="InterPro"/>
</dbReference>
<dbReference type="GO" id="GO:0020037">
    <property type="term" value="F:heme binding"/>
    <property type="evidence" value="ECO:0007669"/>
    <property type="project" value="InterPro"/>
</dbReference>
<dbReference type="PRINTS" id="PR00463">
    <property type="entry name" value="EP450I"/>
</dbReference>
<dbReference type="Proteomes" id="UP000266673">
    <property type="component" value="Unassembled WGS sequence"/>
</dbReference>
<keyword evidence="3 4" id="KW-0349">Heme</keyword>
<keyword evidence="4" id="KW-0560">Oxidoreductase</keyword>
<keyword evidence="2 3" id="KW-0408">Iron</keyword>
<comment type="caution">
    <text evidence="5">The sequence shown here is derived from an EMBL/GenBank/DDBJ whole genome shotgun (WGS) entry which is preliminary data.</text>
</comment>
<dbReference type="SUPFAM" id="SSF48264">
    <property type="entry name" value="Cytochrome P450"/>
    <property type="match status" value="1"/>
</dbReference>
<dbReference type="InterPro" id="IPR001128">
    <property type="entry name" value="Cyt_P450"/>
</dbReference>
<dbReference type="EMBL" id="QKWP01000107">
    <property type="protein sequence ID" value="RIB27213.1"/>
    <property type="molecule type" value="Genomic_DNA"/>
</dbReference>
<organism evidence="5 6">
    <name type="scientific">Gigaspora rosea</name>
    <dbReference type="NCBI Taxonomy" id="44941"/>
    <lineage>
        <taxon>Eukaryota</taxon>
        <taxon>Fungi</taxon>
        <taxon>Fungi incertae sedis</taxon>
        <taxon>Mucoromycota</taxon>
        <taxon>Glomeromycotina</taxon>
        <taxon>Glomeromycetes</taxon>
        <taxon>Diversisporales</taxon>
        <taxon>Gigasporaceae</taxon>
        <taxon>Gigaspora</taxon>
    </lineage>
</organism>
<dbReference type="CDD" id="cd00302">
    <property type="entry name" value="cytochrome_P450"/>
    <property type="match status" value="1"/>
</dbReference>
<accession>A0A397W4L3</accession>
<gene>
    <name evidence="5" type="ORF">C2G38_2029578</name>
</gene>
<evidence type="ECO:0000256" key="4">
    <source>
        <dbReference type="RuleBase" id="RU000461"/>
    </source>
</evidence>
<reference evidence="5 6" key="1">
    <citation type="submission" date="2018-06" db="EMBL/GenBank/DDBJ databases">
        <title>Comparative genomics reveals the genomic features of Rhizophagus irregularis, R. cerebriforme, R. diaphanum and Gigaspora rosea, and their symbiotic lifestyle signature.</title>
        <authorList>
            <person name="Morin E."/>
            <person name="San Clemente H."/>
            <person name="Chen E.C.H."/>
            <person name="De La Providencia I."/>
            <person name="Hainaut M."/>
            <person name="Kuo A."/>
            <person name="Kohler A."/>
            <person name="Murat C."/>
            <person name="Tang N."/>
            <person name="Roy S."/>
            <person name="Loubradou J."/>
            <person name="Henrissat B."/>
            <person name="Grigoriev I.V."/>
            <person name="Corradi N."/>
            <person name="Roux C."/>
            <person name="Martin F.M."/>
        </authorList>
    </citation>
    <scope>NUCLEOTIDE SEQUENCE [LARGE SCALE GENOMIC DNA]</scope>
    <source>
        <strain evidence="5 6">DAOM 194757</strain>
    </source>
</reference>
<dbReference type="PANTHER" id="PTHR24301">
    <property type="entry name" value="THROMBOXANE-A SYNTHASE"/>
    <property type="match status" value="1"/>
</dbReference>
<name>A0A397W4L3_9GLOM</name>
<dbReference type="InterPro" id="IPR002401">
    <property type="entry name" value="Cyt_P450_E_grp-I"/>
</dbReference>
<dbReference type="PANTHER" id="PTHR24301:SF11">
    <property type="entry name" value="CYTOCHROME P450"/>
    <property type="match status" value="1"/>
</dbReference>
<protein>
    <submittedName>
        <fullName evidence="5">Cytochrome P450</fullName>
    </submittedName>
</protein>
<comment type="cofactor">
    <cofactor evidence="3">
        <name>heme</name>
        <dbReference type="ChEBI" id="CHEBI:30413"/>
    </cofactor>
</comment>
<dbReference type="AlphaFoldDB" id="A0A397W4L3"/>
<keyword evidence="6" id="KW-1185">Reference proteome</keyword>
<sequence>MCNERCIWVCRGDLCETIYNKPNKFLLRTTPNNGLDEINATREGLSFIRNWELWKFNRRLVTKFLTNQKFLGYALEHIQVVWEEMETYLKEYEILGNDNNGEILDFSKWVSAWSTDITLFLFTNQNVHSLAIYNSTPSQNSLLLQNIPKSILKSPDAFIENTTAYLGSWLFFAFTPKFIRMLSGFRERVKSFYDKRNSLRRDIKEIIQKRRKEIEIVNNDDEYDNSQNGLYPDLLATILTTNDNGSINKNIEYNEDNVHSKYMTDDDITGLLIDVMSGGVETTPSTICYVVYFLAHYPAVRECLLKELDHTFGRSPDYKFEIEDLNKLKYCEAVIYEVMRIYSTASSNYRMSNEPCEIGGYAFPKYTQFLLNYQVINSHHAHWINPNGFNPERFLKSSIDSRKSNQYFQAFGGGLRVCPGKALAMIQLKSFLVLLYRNWEVELVDMNAPIKSHYATTKSCQQLEVKIRKRKFV</sequence>
<dbReference type="STRING" id="44941.A0A397W4L3"/>
<dbReference type="PROSITE" id="PS00086">
    <property type="entry name" value="CYTOCHROME_P450"/>
    <property type="match status" value="1"/>
</dbReference>
<dbReference type="InterPro" id="IPR017972">
    <property type="entry name" value="Cyt_P450_CS"/>
</dbReference>
<dbReference type="Pfam" id="PF00067">
    <property type="entry name" value="p450"/>
    <property type="match status" value="1"/>
</dbReference>
<evidence type="ECO:0000313" key="6">
    <source>
        <dbReference type="Proteomes" id="UP000266673"/>
    </source>
</evidence>
<evidence type="ECO:0000313" key="5">
    <source>
        <dbReference type="EMBL" id="RIB27213.1"/>
    </source>
</evidence>
<proteinExistence type="inferred from homology"/>
<dbReference type="InterPro" id="IPR036396">
    <property type="entry name" value="Cyt_P450_sf"/>
</dbReference>
<comment type="similarity">
    <text evidence="4">Belongs to the cytochrome P450 family.</text>
</comment>
<evidence type="ECO:0000256" key="1">
    <source>
        <dbReference type="ARBA" id="ARBA00022723"/>
    </source>
</evidence>
<keyword evidence="1 3" id="KW-0479">Metal-binding</keyword>
<dbReference type="Gene3D" id="1.10.630.10">
    <property type="entry name" value="Cytochrome P450"/>
    <property type="match status" value="1"/>
</dbReference>
<keyword evidence="4" id="KW-0503">Monooxygenase</keyword>
<evidence type="ECO:0000256" key="2">
    <source>
        <dbReference type="ARBA" id="ARBA00023004"/>
    </source>
</evidence>
<dbReference type="PRINTS" id="PR00385">
    <property type="entry name" value="P450"/>
</dbReference>
<dbReference type="GO" id="GO:0004497">
    <property type="term" value="F:monooxygenase activity"/>
    <property type="evidence" value="ECO:0007669"/>
    <property type="project" value="UniProtKB-KW"/>
</dbReference>
<feature type="binding site" description="axial binding residue" evidence="3">
    <location>
        <position position="418"/>
    </location>
    <ligand>
        <name>heme</name>
        <dbReference type="ChEBI" id="CHEBI:30413"/>
    </ligand>
    <ligandPart>
        <name>Fe</name>
        <dbReference type="ChEBI" id="CHEBI:18248"/>
    </ligandPart>
</feature>